<feature type="non-terminal residue" evidence="2">
    <location>
        <position position="531"/>
    </location>
</feature>
<accession>A0A382D1M0</accession>
<keyword evidence="1" id="KW-0812">Transmembrane</keyword>
<evidence type="ECO:0008006" key="3">
    <source>
        <dbReference type="Google" id="ProtNLM"/>
    </source>
</evidence>
<dbReference type="CDD" id="cd00688">
    <property type="entry name" value="ISOPREN_C2_like"/>
    <property type="match status" value="1"/>
</dbReference>
<evidence type="ECO:0000256" key="1">
    <source>
        <dbReference type="SAM" id="Phobius"/>
    </source>
</evidence>
<dbReference type="EMBL" id="UINC01037216">
    <property type="protein sequence ID" value="SVB32376.1"/>
    <property type="molecule type" value="Genomic_DNA"/>
</dbReference>
<protein>
    <recommendedName>
        <fullName evidence="3">Squalene cyclase C-terminal domain-containing protein</fullName>
    </recommendedName>
</protein>
<name>A0A382D1M0_9ZZZZ</name>
<dbReference type="InterPro" id="IPR011659">
    <property type="entry name" value="WD40"/>
</dbReference>
<proteinExistence type="predicted"/>
<reference evidence="2" key="1">
    <citation type="submission" date="2018-05" db="EMBL/GenBank/DDBJ databases">
        <authorList>
            <person name="Lanie J.A."/>
            <person name="Ng W.-L."/>
            <person name="Kazmierczak K.M."/>
            <person name="Andrzejewski T.M."/>
            <person name="Davidsen T.M."/>
            <person name="Wayne K.J."/>
            <person name="Tettelin H."/>
            <person name="Glass J.I."/>
            <person name="Rusch D."/>
            <person name="Podicherti R."/>
            <person name="Tsui H.-C.T."/>
            <person name="Winkler M.E."/>
        </authorList>
    </citation>
    <scope>NUCLEOTIDE SEQUENCE</scope>
</reference>
<dbReference type="SUPFAM" id="SSF48239">
    <property type="entry name" value="Terpenoid cyclases/Protein prenyltransferases"/>
    <property type="match status" value="1"/>
</dbReference>
<dbReference type="Pfam" id="PF07676">
    <property type="entry name" value="PD40"/>
    <property type="match status" value="2"/>
</dbReference>
<feature type="transmembrane region" description="Helical" evidence="1">
    <location>
        <begin position="29"/>
        <end position="49"/>
    </location>
</feature>
<evidence type="ECO:0000313" key="2">
    <source>
        <dbReference type="EMBL" id="SVB32376.1"/>
    </source>
</evidence>
<dbReference type="SUPFAM" id="SSF82171">
    <property type="entry name" value="DPP6 N-terminal domain-like"/>
    <property type="match status" value="1"/>
</dbReference>
<dbReference type="Gene3D" id="2.120.10.30">
    <property type="entry name" value="TolB, C-terminal domain"/>
    <property type="match status" value="1"/>
</dbReference>
<dbReference type="Gene3D" id="1.50.10.20">
    <property type="match status" value="2"/>
</dbReference>
<keyword evidence="1" id="KW-0472">Membrane</keyword>
<dbReference type="InterPro" id="IPR008930">
    <property type="entry name" value="Terpenoid_cyclase/PrenylTrfase"/>
</dbReference>
<organism evidence="2">
    <name type="scientific">marine metagenome</name>
    <dbReference type="NCBI Taxonomy" id="408172"/>
    <lineage>
        <taxon>unclassified sequences</taxon>
        <taxon>metagenomes</taxon>
        <taxon>ecological metagenomes</taxon>
    </lineage>
</organism>
<dbReference type="InterPro" id="IPR011042">
    <property type="entry name" value="6-blade_b-propeller_TolB-like"/>
</dbReference>
<dbReference type="AlphaFoldDB" id="A0A382D1M0"/>
<gene>
    <name evidence="2" type="ORF">METZ01_LOCUS185230</name>
</gene>
<sequence>MPEEETVGEEAEKETKILFGLTRERRYKIYAWGALVIVIGAVIWSLSYLQPWRWDKYTDSIAVEKVARDVDPGYVLWDNAEAVTEVNATGDFIDQTVISSDGARMIYASKADGNNSNLFLRLWDGNNWGKSRPMRALNSKFHETSPALSGDGNLLVFSSDRPGGQGGQDVWISKWDGVEYAWPLPLTKRVNTPFDEIDPAITPDGMTVFFASNRPHQATDITEKEAVEAAIAEQLADVGDRKVDFDVYSADVASDRLSGLIIERRLSMLYSLREGALADTEVMAKLGGSEVTETAVDKALAYLASQQEEDGRWDITKTGGAKGHDVAATAFSLLAFYGRGERHDAQCKYRDNVRRGLDWMLSQEVGLGDLRGNHPAGNAMYDQGVAALALVEAYGVTKDADLRPKAQAAIDFLVEAQHEEGGWRYKPKQRGDLSVSGWMVMALASGEMSGMAIPGKTWEGVRNFLKLVSGGKDGGSYGYTDSPGQGNSGKHAMNAVGFFCAQLTRSSANAAKAFESALILNNASFNLADIY</sequence>
<keyword evidence="1" id="KW-1133">Transmembrane helix</keyword>